<protein>
    <recommendedName>
        <fullName evidence="1">Fibrinogen C-terminal domain-containing protein</fullName>
    </recommendedName>
</protein>
<dbReference type="Pfam" id="PF00147">
    <property type="entry name" value="Fibrinogen_C"/>
    <property type="match status" value="1"/>
</dbReference>
<keyword evidence="3" id="KW-1185">Reference proteome</keyword>
<dbReference type="GO" id="GO:0005615">
    <property type="term" value="C:extracellular space"/>
    <property type="evidence" value="ECO:0007669"/>
    <property type="project" value="TreeGrafter"/>
</dbReference>
<dbReference type="PANTHER" id="PTHR19143">
    <property type="entry name" value="FIBRINOGEN/TENASCIN/ANGIOPOEITIN"/>
    <property type="match status" value="1"/>
</dbReference>
<dbReference type="Gene3D" id="3.90.215.10">
    <property type="entry name" value="Gamma Fibrinogen, chain A, domain 1"/>
    <property type="match status" value="1"/>
</dbReference>
<dbReference type="SUPFAM" id="SSF56496">
    <property type="entry name" value="Fibrinogen C-terminal domain-like"/>
    <property type="match status" value="1"/>
</dbReference>
<dbReference type="InterPro" id="IPR036056">
    <property type="entry name" value="Fibrinogen-like_C"/>
</dbReference>
<evidence type="ECO:0000313" key="3">
    <source>
        <dbReference type="Proteomes" id="UP000245119"/>
    </source>
</evidence>
<dbReference type="InterPro" id="IPR002181">
    <property type="entry name" value="Fibrinogen_a/b/g_C_dom"/>
</dbReference>
<dbReference type="OrthoDB" id="10266706at2759"/>
<feature type="domain" description="Fibrinogen C-terminal" evidence="1">
    <location>
        <begin position="60"/>
        <end position="221"/>
    </location>
</feature>
<accession>A0A2T7NN33</accession>
<organism evidence="2 3">
    <name type="scientific">Pomacea canaliculata</name>
    <name type="common">Golden apple snail</name>
    <dbReference type="NCBI Taxonomy" id="400727"/>
    <lineage>
        <taxon>Eukaryota</taxon>
        <taxon>Metazoa</taxon>
        <taxon>Spiralia</taxon>
        <taxon>Lophotrochozoa</taxon>
        <taxon>Mollusca</taxon>
        <taxon>Gastropoda</taxon>
        <taxon>Caenogastropoda</taxon>
        <taxon>Architaenioglossa</taxon>
        <taxon>Ampullarioidea</taxon>
        <taxon>Ampullariidae</taxon>
        <taxon>Pomacea</taxon>
    </lineage>
</organism>
<gene>
    <name evidence="2" type="ORF">C0Q70_18380</name>
</gene>
<dbReference type="AlphaFoldDB" id="A0A2T7NN33"/>
<reference evidence="2 3" key="1">
    <citation type="submission" date="2018-04" db="EMBL/GenBank/DDBJ databases">
        <title>The genome of golden apple snail Pomacea canaliculata provides insight into stress tolerance and invasive adaptation.</title>
        <authorList>
            <person name="Liu C."/>
            <person name="Liu B."/>
            <person name="Ren Y."/>
            <person name="Zhang Y."/>
            <person name="Wang H."/>
            <person name="Li S."/>
            <person name="Jiang F."/>
            <person name="Yin L."/>
            <person name="Zhang G."/>
            <person name="Qian W."/>
            <person name="Fan W."/>
        </authorList>
    </citation>
    <scope>NUCLEOTIDE SEQUENCE [LARGE SCALE GENOMIC DNA]</scope>
    <source>
        <strain evidence="2">SZHN2017</strain>
        <tissue evidence="2">Muscle</tissue>
    </source>
</reference>
<sequence>MLQTTKCLNGGRLRHNDTCRCDFAFKGSVCESYTRDCKEAKDLVDLETVTYPGTGVLDRFIKPSNALHPFLVRCSLSYRTTTVLIRVQEEDGRSQINWAELGWSAYEAGVGSLAQYNYFIGLRNLHLLLKQAKYRVTLYNAYHHNVNISVQPSFGNVTVADSSHDYALSYSVYTDSSAHNNTALQNFAGVNTPHPFCTDDKQERCTCASKGPGWYSASCTEYSPFAAVAKWPSSSLVPFIIKETQYPFERDGDFY</sequence>
<evidence type="ECO:0000313" key="2">
    <source>
        <dbReference type="EMBL" id="PVD22563.1"/>
    </source>
</evidence>
<dbReference type="Proteomes" id="UP000245119">
    <property type="component" value="Linkage Group LG11"/>
</dbReference>
<proteinExistence type="predicted"/>
<evidence type="ECO:0000259" key="1">
    <source>
        <dbReference type="Pfam" id="PF00147"/>
    </source>
</evidence>
<comment type="caution">
    <text evidence="2">The sequence shown here is derived from an EMBL/GenBank/DDBJ whole genome shotgun (WGS) entry which is preliminary data.</text>
</comment>
<dbReference type="InterPro" id="IPR014716">
    <property type="entry name" value="Fibrinogen_a/b/g_C_1"/>
</dbReference>
<name>A0A2T7NN33_POMCA</name>
<dbReference type="EMBL" id="PZQS01000011">
    <property type="protein sequence ID" value="PVD22563.1"/>
    <property type="molecule type" value="Genomic_DNA"/>
</dbReference>
<dbReference type="InterPro" id="IPR050373">
    <property type="entry name" value="Fibrinogen_C-term_domain"/>
</dbReference>